<reference evidence="18" key="1">
    <citation type="submission" date="2016-03" db="EMBL/GenBank/DDBJ databases">
        <authorList>
            <person name="Ma C."/>
            <person name="Zhou S."/>
            <person name="Yang G."/>
        </authorList>
    </citation>
    <scope>NUCLEOTIDE SEQUENCE [LARGE SCALE GENOMIC DNA]</scope>
    <source>
        <strain evidence="18">SgZ-1</strain>
    </source>
</reference>
<dbReference type="PANTHER" id="PTHR43767">
    <property type="entry name" value="LONG-CHAIN-FATTY-ACID--COA LIGASE"/>
    <property type="match status" value="1"/>
</dbReference>
<comment type="cofactor">
    <cofactor evidence="1">
        <name>Mg(2+)</name>
        <dbReference type="ChEBI" id="CHEBI:18420"/>
    </cofactor>
</comment>
<protein>
    <recommendedName>
        <fullName evidence="13">Long-chain-fatty-acid--CoA ligase</fullName>
        <ecNumber evidence="12">6.2.1.3</ecNumber>
    </recommendedName>
    <alternativeName>
        <fullName evidence="14">Long-chain acyl-CoA synthetase</fullName>
    </alternativeName>
</protein>
<comment type="pathway">
    <text evidence="3">Lipid metabolism; fatty acid beta-oxidation.</text>
</comment>
<dbReference type="PROSITE" id="PS00455">
    <property type="entry name" value="AMP_BINDING"/>
    <property type="match status" value="1"/>
</dbReference>
<gene>
    <name evidence="17" type="ORF">AC731_000675</name>
</gene>
<evidence type="ECO:0000256" key="12">
    <source>
        <dbReference type="ARBA" id="ARBA00026121"/>
    </source>
</evidence>
<evidence type="ECO:0000256" key="13">
    <source>
        <dbReference type="ARBA" id="ARBA00039545"/>
    </source>
</evidence>
<organism evidence="17 18">
    <name type="scientific">Thauera humireducens</name>
    <dbReference type="NCBI Taxonomy" id="1134435"/>
    <lineage>
        <taxon>Bacteria</taxon>
        <taxon>Pseudomonadati</taxon>
        <taxon>Pseudomonadota</taxon>
        <taxon>Betaproteobacteria</taxon>
        <taxon>Rhodocyclales</taxon>
        <taxon>Zoogloeaceae</taxon>
        <taxon>Thauera</taxon>
    </lineage>
</organism>
<evidence type="ECO:0000256" key="8">
    <source>
        <dbReference type="ARBA" id="ARBA00022840"/>
    </source>
</evidence>
<dbReference type="InterPro" id="IPR025110">
    <property type="entry name" value="AMP-bd_C"/>
</dbReference>
<dbReference type="KEGG" id="thu:AC731_000675"/>
<dbReference type="PANTHER" id="PTHR43767:SF8">
    <property type="entry name" value="LONG-CHAIN-FATTY-ACID--COA LIGASE"/>
    <property type="match status" value="1"/>
</dbReference>
<evidence type="ECO:0000256" key="6">
    <source>
        <dbReference type="ARBA" id="ARBA00022741"/>
    </source>
</evidence>
<evidence type="ECO:0000256" key="1">
    <source>
        <dbReference type="ARBA" id="ARBA00001946"/>
    </source>
</evidence>
<evidence type="ECO:0000259" key="15">
    <source>
        <dbReference type="Pfam" id="PF00501"/>
    </source>
</evidence>
<dbReference type="InterPro" id="IPR042099">
    <property type="entry name" value="ANL_N_sf"/>
</dbReference>
<evidence type="ECO:0000256" key="4">
    <source>
        <dbReference type="ARBA" id="ARBA00006432"/>
    </source>
</evidence>
<accession>A0A140ICW7</accession>
<evidence type="ECO:0000256" key="11">
    <source>
        <dbReference type="ARBA" id="ARBA00023136"/>
    </source>
</evidence>
<dbReference type="FunFam" id="3.30.300.30:FF:000006">
    <property type="entry name" value="Long-chain-fatty-acid--CoA ligase FadD"/>
    <property type="match status" value="1"/>
</dbReference>
<feature type="domain" description="AMP-binding enzyme C-terminal" evidence="16">
    <location>
        <begin position="470"/>
        <end position="544"/>
    </location>
</feature>
<evidence type="ECO:0000256" key="2">
    <source>
        <dbReference type="ARBA" id="ARBA00004170"/>
    </source>
</evidence>
<dbReference type="InterPro" id="IPR000873">
    <property type="entry name" value="AMP-dep_synth/lig_dom"/>
</dbReference>
<dbReference type="EMBL" id="CP014646">
    <property type="protein sequence ID" value="AMO35592.1"/>
    <property type="molecule type" value="Genomic_DNA"/>
</dbReference>
<dbReference type="Proteomes" id="UP000036902">
    <property type="component" value="Chromosome"/>
</dbReference>
<dbReference type="STRING" id="1134435.AC731_000675"/>
<name>A0A140ICW7_9RHOO</name>
<evidence type="ECO:0000256" key="9">
    <source>
        <dbReference type="ARBA" id="ARBA00022842"/>
    </source>
</evidence>
<keyword evidence="11" id="KW-0472">Membrane</keyword>
<evidence type="ECO:0000313" key="17">
    <source>
        <dbReference type="EMBL" id="AMO35592.1"/>
    </source>
</evidence>
<keyword evidence="8" id="KW-0067">ATP-binding</keyword>
<evidence type="ECO:0000313" key="18">
    <source>
        <dbReference type="Proteomes" id="UP000036902"/>
    </source>
</evidence>
<dbReference type="GO" id="GO:0005524">
    <property type="term" value="F:ATP binding"/>
    <property type="evidence" value="ECO:0007669"/>
    <property type="project" value="UniProtKB-KW"/>
</dbReference>
<evidence type="ECO:0000259" key="16">
    <source>
        <dbReference type="Pfam" id="PF13193"/>
    </source>
</evidence>
<dbReference type="AlphaFoldDB" id="A0A140ICW7"/>
<dbReference type="FunFam" id="3.40.50.12780:FF:000003">
    <property type="entry name" value="Long-chain-fatty-acid--CoA ligase FadD"/>
    <property type="match status" value="1"/>
</dbReference>
<feature type="domain" description="AMP-dependent synthetase/ligase" evidence="15">
    <location>
        <begin position="29"/>
        <end position="419"/>
    </location>
</feature>
<dbReference type="Pfam" id="PF13193">
    <property type="entry name" value="AMP-binding_C"/>
    <property type="match status" value="1"/>
</dbReference>
<dbReference type="GO" id="GO:0016020">
    <property type="term" value="C:membrane"/>
    <property type="evidence" value="ECO:0007669"/>
    <property type="project" value="UniProtKB-SubCell"/>
</dbReference>
<dbReference type="InterPro" id="IPR045851">
    <property type="entry name" value="AMP-bd_C_sf"/>
</dbReference>
<evidence type="ECO:0000256" key="5">
    <source>
        <dbReference type="ARBA" id="ARBA00022598"/>
    </source>
</evidence>
<keyword evidence="9" id="KW-0460">Magnesium</keyword>
<keyword evidence="18" id="KW-1185">Reference proteome</keyword>
<dbReference type="CDD" id="cd05936">
    <property type="entry name" value="FC-FACS_FadD_like"/>
    <property type="match status" value="1"/>
</dbReference>
<evidence type="ECO:0000256" key="3">
    <source>
        <dbReference type="ARBA" id="ARBA00005005"/>
    </source>
</evidence>
<dbReference type="SUPFAM" id="SSF56801">
    <property type="entry name" value="Acetyl-CoA synthetase-like"/>
    <property type="match status" value="1"/>
</dbReference>
<keyword evidence="7" id="KW-0276">Fatty acid metabolism</keyword>
<dbReference type="Gene3D" id="3.40.50.12780">
    <property type="entry name" value="N-terminal domain of ligase-like"/>
    <property type="match status" value="1"/>
</dbReference>
<evidence type="ECO:0000256" key="14">
    <source>
        <dbReference type="ARBA" id="ARBA00042773"/>
    </source>
</evidence>
<dbReference type="Gene3D" id="3.30.300.30">
    <property type="match status" value="1"/>
</dbReference>
<dbReference type="EC" id="6.2.1.3" evidence="12"/>
<keyword evidence="10" id="KW-0443">Lipid metabolism</keyword>
<dbReference type="InterPro" id="IPR020845">
    <property type="entry name" value="AMP-binding_CS"/>
</dbReference>
<keyword evidence="6" id="KW-0547">Nucleotide-binding</keyword>
<evidence type="ECO:0000256" key="7">
    <source>
        <dbReference type="ARBA" id="ARBA00022832"/>
    </source>
</evidence>
<comment type="subcellular location">
    <subcellularLocation>
        <location evidence="2">Membrane</location>
        <topology evidence="2">Peripheral membrane protein</topology>
    </subcellularLocation>
</comment>
<dbReference type="InterPro" id="IPR050237">
    <property type="entry name" value="ATP-dep_AMP-bd_enzyme"/>
</dbReference>
<dbReference type="Pfam" id="PF00501">
    <property type="entry name" value="AMP-binding"/>
    <property type="match status" value="1"/>
</dbReference>
<comment type="similarity">
    <text evidence="4">Belongs to the ATP-dependent AMP-binding enzyme family.</text>
</comment>
<proteinExistence type="inferred from homology"/>
<dbReference type="GO" id="GO:0004467">
    <property type="term" value="F:long-chain fatty acid-CoA ligase activity"/>
    <property type="evidence" value="ECO:0007669"/>
    <property type="project" value="UniProtKB-EC"/>
</dbReference>
<evidence type="ECO:0000256" key="10">
    <source>
        <dbReference type="ARBA" id="ARBA00023098"/>
    </source>
</evidence>
<sequence length="559" mass="61439">MEKIWLQSYPKGVPAEIDVDQFKSIGDLFEQGVARFGSRTAYVCMGKGITYGELDELSRRFAAYLQGELKLPRGARVALMMPNVLQYPVALFGTLRAGYTVVNVNPLYTARELEHQLCDAGADVVVILENFAHTLEQVRGRVPIKHVVVSSLGEMLGFPKSALVNFVVRRIKKMVPAWKLDGAITFAAALARGDRHRLQAVEIGHEDIAFLQYTGGTTGVAKGAILTHRNIIANLQQAHAWIKPFVREGEELIITALPLYHIFSLTANCLTFFKIGATNVLITNPRDIPGFVKELSKHRFTAITGVNTLFNALLNNPDFGKLDFSSLHVALGGGMAVQQAVAEKWRKVTGIPLVEAYGLTETSPAVTINPLDLPEFNHSIGLPVSSTDISLRDDADNEVPVGQRGELCVKGPQVTRGYWNRPDDSARAFTPDGFLRTGDIAVIDEKGFVSIVDRKKDMILVSGFNVYPNEVEDVVASHPGVIEVAAVGVPDERSGEAVKIFVVRKDPALTEAALIAYCHENLTGYKVPHRVEFRDELPKSNVGKILRRELREGPVRQDA</sequence>
<dbReference type="RefSeq" id="WP_048708663.1">
    <property type="nucleotide sequence ID" value="NZ_CP014646.1"/>
</dbReference>
<dbReference type="NCBIfam" id="NF005463">
    <property type="entry name" value="PRK07059.1"/>
    <property type="match status" value="1"/>
</dbReference>
<keyword evidence="5 17" id="KW-0436">Ligase</keyword>